<feature type="non-terminal residue" evidence="2">
    <location>
        <position position="1"/>
    </location>
</feature>
<dbReference type="STRING" id="597456.A0A0L7QKH8"/>
<evidence type="ECO:0000313" key="3">
    <source>
        <dbReference type="Proteomes" id="UP000053825"/>
    </source>
</evidence>
<dbReference type="EMBL" id="KQ414954">
    <property type="protein sequence ID" value="KOC59055.1"/>
    <property type="molecule type" value="Genomic_DNA"/>
</dbReference>
<dbReference type="Proteomes" id="UP000053825">
    <property type="component" value="Unassembled WGS sequence"/>
</dbReference>
<evidence type="ECO:0000256" key="1">
    <source>
        <dbReference type="SAM" id="MobiDB-lite"/>
    </source>
</evidence>
<gene>
    <name evidence="2" type="ORF">WH47_12648</name>
</gene>
<keyword evidence="3" id="KW-1185">Reference proteome</keyword>
<sequence length="121" mass="14018">QNKKAFNKHRKKATEYKQGQLVAIKRTQVFPGLKFHARYLGPYRVTKVLRGNRYVVQKSGQHEGPQTSSTAADYMKPWVTDEKDELFEDSENTQSDNDSGLDVTKTRRKYLKLSNGHQYLP</sequence>
<accession>A0A0L7QKH8</accession>
<evidence type="ECO:0000313" key="2">
    <source>
        <dbReference type="EMBL" id="KOC59055.1"/>
    </source>
</evidence>
<feature type="region of interest" description="Disordered" evidence="1">
    <location>
        <begin position="85"/>
        <end position="106"/>
    </location>
</feature>
<name>A0A0L7QKH8_9HYME</name>
<proteinExistence type="predicted"/>
<feature type="region of interest" description="Disordered" evidence="1">
    <location>
        <begin position="57"/>
        <end position="76"/>
    </location>
</feature>
<protein>
    <submittedName>
        <fullName evidence="2">Uncharacterized protein</fullName>
    </submittedName>
</protein>
<organism evidence="2 3">
    <name type="scientific">Habropoda laboriosa</name>
    <dbReference type="NCBI Taxonomy" id="597456"/>
    <lineage>
        <taxon>Eukaryota</taxon>
        <taxon>Metazoa</taxon>
        <taxon>Ecdysozoa</taxon>
        <taxon>Arthropoda</taxon>
        <taxon>Hexapoda</taxon>
        <taxon>Insecta</taxon>
        <taxon>Pterygota</taxon>
        <taxon>Neoptera</taxon>
        <taxon>Endopterygota</taxon>
        <taxon>Hymenoptera</taxon>
        <taxon>Apocrita</taxon>
        <taxon>Aculeata</taxon>
        <taxon>Apoidea</taxon>
        <taxon>Anthophila</taxon>
        <taxon>Apidae</taxon>
        <taxon>Habropoda</taxon>
    </lineage>
</organism>
<dbReference type="AlphaFoldDB" id="A0A0L7QKH8"/>
<reference evidence="2 3" key="1">
    <citation type="submission" date="2015-07" db="EMBL/GenBank/DDBJ databases">
        <title>The genome of Habropoda laboriosa.</title>
        <authorList>
            <person name="Pan H."/>
            <person name="Kapheim K."/>
        </authorList>
    </citation>
    <scope>NUCLEOTIDE SEQUENCE [LARGE SCALE GENOMIC DNA]</scope>
    <source>
        <strain evidence="2">0110345459</strain>
    </source>
</reference>